<feature type="domain" description="F-box" evidence="1">
    <location>
        <begin position="1"/>
        <end position="45"/>
    </location>
</feature>
<dbReference type="SMR" id="L8GUZ4"/>
<dbReference type="OrthoDB" id="2095648at2759"/>
<dbReference type="Proteomes" id="UP000011083">
    <property type="component" value="Unassembled WGS sequence"/>
</dbReference>
<dbReference type="RefSeq" id="XP_004339017.1">
    <property type="nucleotide sequence ID" value="XM_004338969.1"/>
</dbReference>
<dbReference type="InterPro" id="IPR001810">
    <property type="entry name" value="F-box_dom"/>
</dbReference>
<dbReference type="KEGG" id="acan:ACA1_002460"/>
<evidence type="ECO:0000259" key="1">
    <source>
        <dbReference type="PROSITE" id="PS50181"/>
    </source>
</evidence>
<sequence length="174" mass="19492">MELPAEVVCHVLSYGANRSWLGQMRRVCQLWRDLIDSTPSLWARFSALELDDTRIAPAALHGLCERIVRVETVRSIHIEGCDQIASAELGIEAIIANCPLLESFTSHTAPISSTPTTYSFLSSNVKKEAKTPYTERVWWGSPFNATLAPERAPLRLFRTYAERPRSPLCGAYLD</sequence>
<gene>
    <name evidence="2" type="ORF">ACA1_002460</name>
</gene>
<dbReference type="EMBL" id="KB007977">
    <property type="protein sequence ID" value="ELR17004.1"/>
    <property type="molecule type" value="Genomic_DNA"/>
</dbReference>
<dbReference type="GeneID" id="14917718"/>
<evidence type="ECO:0000313" key="3">
    <source>
        <dbReference type="Proteomes" id="UP000011083"/>
    </source>
</evidence>
<dbReference type="Pfam" id="PF12937">
    <property type="entry name" value="F-box-like"/>
    <property type="match status" value="1"/>
</dbReference>
<accession>L8GUZ4</accession>
<organism evidence="2 3">
    <name type="scientific">Acanthamoeba castellanii (strain ATCC 30010 / Neff)</name>
    <dbReference type="NCBI Taxonomy" id="1257118"/>
    <lineage>
        <taxon>Eukaryota</taxon>
        <taxon>Amoebozoa</taxon>
        <taxon>Discosea</taxon>
        <taxon>Longamoebia</taxon>
        <taxon>Centramoebida</taxon>
        <taxon>Acanthamoebidae</taxon>
        <taxon>Acanthamoeba</taxon>
    </lineage>
</organism>
<keyword evidence="3" id="KW-1185">Reference proteome</keyword>
<dbReference type="PROSITE" id="PS50181">
    <property type="entry name" value="FBOX"/>
    <property type="match status" value="1"/>
</dbReference>
<dbReference type="AlphaFoldDB" id="L8GUZ4"/>
<protein>
    <submittedName>
        <fullName evidence="2">Fbox domain containing protein</fullName>
    </submittedName>
</protein>
<proteinExistence type="predicted"/>
<reference evidence="2 3" key="1">
    <citation type="journal article" date="2013" name="Genome Biol.">
        <title>Genome of Acanthamoeba castellanii highlights extensive lateral gene transfer and early evolution of tyrosine kinase signaling.</title>
        <authorList>
            <person name="Clarke M."/>
            <person name="Lohan A.J."/>
            <person name="Liu B."/>
            <person name="Lagkouvardos I."/>
            <person name="Roy S."/>
            <person name="Zafar N."/>
            <person name="Bertelli C."/>
            <person name="Schilde C."/>
            <person name="Kianianmomeni A."/>
            <person name="Burglin T.R."/>
            <person name="Frech C."/>
            <person name="Turcotte B."/>
            <person name="Kopec K.O."/>
            <person name="Synnott J.M."/>
            <person name="Choo C."/>
            <person name="Paponov I."/>
            <person name="Finkler A."/>
            <person name="Soon Heng Tan C."/>
            <person name="Hutchins A.P."/>
            <person name="Weinmeier T."/>
            <person name="Rattei T."/>
            <person name="Chu J.S."/>
            <person name="Gimenez G."/>
            <person name="Irimia M."/>
            <person name="Rigden D.J."/>
            <person name="Fitzpatrick D.A."/>
            <person name="Lorenzo-Morales J."/>
            <person name="Bateman A."/>
            <person name="Chiu C.H."/>
            <person name="Tang P."/>
            <person name="Hegemann P."/>
            <person name="Fromm H."/>
            <person name="Raoult D."/>
            <person name="Greub G."/>
            <person name="Miranda-Saavedra D."/>
            <person name="Chen N."/>
            <person name="Nash P."/>
            <person name="Ginger M.L."/>
            <person name="Horn M."/>
            <person name="Schaap P."/>
            <person name="Caler L."/>
            <person name="Loftus B."/>
        </authorList>
    </citation>
    <scope>NUCLEOTIDE SEQUENCE [LARGE SCALE GENOMIC DNA]</scope>
    <source>
        <strain evidence="2 3">Neff</strain>
    </source>
</reference>
<dbReference type="Gene3D" id="1.20.1280.50">
    <property type="match status" value="1"/>
</dbReference>
<name>L8GUZ4_ACACF</name>
<dbReference type="VEuPathDB" id="AmoebaDB:ACA1_002460"/>
<evidence type="ECO:0000313" key="2">
    <source>
        <dbReference type="EMBL" id="ELR17004.1"/>
    </source>
</evidence>
<dbReference type="InterPro" id="IPR036047">
    <property type="entry name" value="F-box-like_dom_sf"/>
</dbReference>
<dbReference type="SUPFAM" id="SSF81383">
    <property type="entry name" value="F-box domain"/>
    <property type="match status" value="1"/>
</dbReference>